<gene>
    <name evidence="8" type="ORF">LHA35_23840</name>
</gene>
<dbReference type="PANTHER" id="PTHR35007:SF2">
    <property type="entry name" value="PILUS ASSEMBLE PROTEIN"/>
    <property type="match status" value="1"/>
</dbReference>
<dbReference type="RefSeq" id="WP_226613228.1">
    <property type="nucleotide sequence ID" value="NZ_JAJAQI010000052.1"/>
</dbReference>
<dbReference type="GO" id="GO:0005886">
    <property type="term" value="C:plasma membrane"/>
    <property type="evidence" value="ECO:0007669"/>
    <property type="project" value="UniProtKB-SubCell"/>
</dbReference>
<evidence type="ECO:0000256" key="3">
    <source>
        <dbReference type="ARBA" id="ARBA00022692"/>
    </source>
</evidence>
<dbReference type="PANTHER" id="PTHR35007">
    <property type="entry name" value="INTEGRAL MEMBRANE PROTEIN-RELATED"/>
    <property type="match status" value="1"/>
</dbReference>
<keyword evidence="5 6" id="KW-0472">Membrane</keyword>
<evidence type="ECO:0000256" key="2">
    <source>
        <dbReference type="ARBA" id="ARBA00022475"/>
    </source>
</evidence>
<comment type="subcellular location">
    <subcellularLocation>
        <location evidence="1">Cell membrane</location>
        <topology evidence="1">Multi-pass membrane protein</topology>
    </subcellularLocation>
</comment>
<dbReference type="Pfam" id="PF00482">
    <property type="entry name" value="T2SSF"/>
    <property type="match status" value="1"/>
</dbReference>
<feature type="transmembrane region" description="Helical" evidence="6">
    <location>
        <begin position="274"/>
        <end position="302"/>
    </location>
</feature>
<feature type="transmembrane region" description="Helical" evidence="6">
    <location>
        <begin position="98"/>
        <end position="117"/>
    </location>
</feature>
<evidence type="ECO:0000256" key="5">
    <source>
        <dbReference type="ARBA" id="ARBA00023136"/>
    </source>
</evidence>
<organism evidence="8 9">
    <name type="scientific">Roseicella aerolata</name>
    <dbReference type="NCBI Taxonomy" id="2883479"/>
    <lineage>
        <taxon>Bacteria</taxon>
        <taxon>Pseudomonadati</taxon>
        <taxon>Pseudomonadota</taxon>
        <taxon>Alphaproteobacteria</taxon>
        <taxon>Acetobacterales</taxon>
        <taxon>Roseomonadaceae</taxon>
        <taxon>Roseicella</taxon>
    </lineage>
</organism>
<keyword evidence="2" id="KW-1003">Cell membrane</keyword>
<dbReference type="Proteomes" id="UP001139311">
    <property type="component" value="Unassembled WGS sequence"/>
</dbReference>
<keyword evidence="3 6" id="KW-0812">Transmembrane</keyword>
<keyword evidence="4 6" id="KW-1133">Transmembrane helix</keyword>
<feature type="transmembrane region" description="Helical" evidence="6">
    <location>
        <begin position="6"/>
        <end position="27"/>
    </location>
</feature>
<feature type="transmembrane region" description="Helical" evidence="6">
    <location>
        <begin position="129"/>
        <end position="151"/>
    </location>
</feature>
<evidence type="ECO:0000259" key="7">
    <source>
        <dbReference type="Pfam" id="PF00482"/>
    </source>
</evidence>
<evidence type="ECO:0000313" key="9">
    <source>
        <dbReference type="Proteomes" id="UP001139311"/>
    </source>
</evidence>
<protein>
    <submittedName>
        <fullName evidence="8">Type II secretion system F family protein</fullName>
    </submittedName>
</protein>
<reference evidence="8" key="1">
    <citation type="submission" date="2021-10" db="EMBL/GenBank/DDBJ databases">
        <title>Roseicella aerolatum sp. nov., isolated from aerosols of e-waste dismantling site.</title>
        <authorList>
            <person name="Qin T."/>
        </authorList>
    </citation>
    <scope>NUCLEOTIDE SEQUENCE</scope>
    <source>
        <strain evidence="8">GB24</strain>
    </source>
</reference>
<accession>A0A9X1LDG5</accession>
<comment type="caution">
    <text evidence="8">The sequence shown here is derived from an EMBL/GenBank/DDBJ whole genome shotgun (WGS) entry which is preliminary data.</text>
</comment>
<sequence>MAPDTGLAITSLGIALLLLLVAGILLARGVWLRRVSARIADNILGQGANPAGAAPDPRLTQAIRSAGRAVRSGAFLSESDAQVLARSAAAAGIKESRAIAAFIGAKLLLMLLLPPAVYAGATMTGSGHALIMALGAFAGGMLLPNYVLNAVRKSYAQQMQRGLTEALDLMVVCSEAGLGLDSMVDRVAREMRHSSPAIGLEFATLTHELRMLSDRRLALERLAERASTDQMRRLTSTLSQAMQYGTPLGQALRVLAGELRRDRMLRLEARAAKLPAMMVGPLIVFIMPCLFIVLVGPSIIVLSNGLGG</sequence>
<name>A0A9X1LDG5_9PROT</name>
<dbReference type="InterPro" id="IPR018076">
    <property type="entry name" value="T2SS_GspF_dom"/>
</dbReference>
<dbReference type="EMBL" id="JAJAQI010000052">
    <property type="protein sequence ID" value="MCB4824767.1"/>
    <property type="molecule type" value="Genomic_DNA"/>
</dbReference>
<evidence type="ECO:0000256" key="1">
    <source>
        <dbReference type="ARBA" id="ARBA00004651"/>
    </source>
</evidence>
<proteinExistence type="predicted"/>
<dbReference type="AlphaFoldDB" id="A0A9X1LDG5"/>
<feature type="domain" description="Type II secretion system protein GspF" evidence="7">
    <location>
        <begin position="167"/>
        <end position="295"/>
    </location>
</feature>
<evidence type="ECO:0000256" key="4">
    <source>
        <dbReference type="ARBA" id="ARBA00022989"/>
    </source>
</evidence>
<evidence type="ECO:0000256" key="6">
    <source>
        <dbReference type="SAM" id="Phobius"/>
    </source>
</evidence>
<evidence type="ECO:0000313" key="8">
    <source>
        <dbReference type="EMBL" id="MCB4824767.1"/>
    </source>
</evidence>
<keyword evidence="9" id="KW-1185">Reference proteome</keyword>